<sequence length="366" mass="39743">MTDRRSMLKGGIAGAGAAIAAGATPAAAQTGGAPIKWRMTSSYPKALDAVFGAGDIFLKAVSDMTGGRIQLQHFAAGEVVPGLQALDAVQNGTVECCDTAAFYYIGKDPSFAFGAAVPFGLNTRQQNAWFFQGGGLALFNELLAQYNVVGLPIGNTNAQMAGWFRKEIKTVDDLKGLKMRIGGLAGQVIAKLGAVPQQIAAGDIYPALERGTIDAAEWVGPYDDEKLGFSRVAPYYYYPGWWEGSSAILLMINRSKWDELSATDKAIFTAAAHQAHSMTIAKYDDVNPAAIKRLIASGTQLRAFSPEIMDACSKAANELYEEIGAKNPMFKKLHDHMMAYRNEQLLWQQVAEFNYDAYQIRSRTRR</sequence>
<dbReference type="Gene3D" id="3.40.190.170">
    <property type="entry name" value="Bacterial extracellular solute-binding protein, family 7"/>
    <property type="match status" value="1"/>
</dbReference>
<name>A0A0N0MCW7_9HYPH</name>
<feature type="chain" id="PRO_5005855488" evidence="4">
    <location>
        <begin position="29"/>
        <end position="366"/>
    </location>
</feature>
<dbReference type="Gene3D" id="3.40.190.10">
    <property type="entry name" value="Periplasmic binding protein-like II"/>
    <property type="match status" value="1"/>
</dbReference>
<dbReference type="Pfam" id="PF03480">
    <property type="entry name" value="DctP"/>
    <property type="match status" value="1"/>
</dbReference>
<dbReference type="GO" id="GO:0046872">
    <property type="term" value="F:metal ion binding"/>
    <property type="evidence" value="ECO:0007669"/>
    <property type="project" value="UniProtKB-KW"/>
</dbReference>
<feature type="binding site" evidence="2">
    <location>
        <position position="159"/>
    </location>
    <ligand>
        <name>substrate</name>
    </ligand>
</feature>
<dbReference type="InterPro" id="IPR038404">
    <property type="entry name" value="TRAP_DctP_sf"/>
</dbReference>
<organism evidence="5 6">
    <name type="scientific">Bosea vaviloviae</name>
    <dbReference type="NCBI Taxonomy" id="1526658"/>
    <lineage>
        <taxon>Bacteria</taxon>
        <taxon>Pseudomonadati</taxon>
        <taxon>Pseudomonadota</taxon>
        <taxon>Alphaproteobacteria</taxon>
        <taxon>Hyphomicrobiales</taxon>
        <taxon>Boseaceae</taxon>
        <taxon>Bosea</taxon>
    </lineage>
</organism>
<dbReference type="InterPro" id="IPR006311">
    <property type="entry name" value="TAT_signal"/>
</dbReference>
<accession>A0A0N0MCW7</accession>
<keyword evidence="3" id="KW-0479">Metal-binding</keyword>
<feature type="binding site" evidence="3">
    <location>
        <position position="243"/>
    </location>
    <ligand>
        <name>substrate</name>
    </ligand>
</feature>
<dbReference type="Proteomes" id="UP000037822">
    <property type="component" value="Unassembled WGS sequence"/>
</dbReference>
<dbReference type="GO" id="GO:0031317">
    <property type="term" value="C:tripartite ATP-independent periplasmic transporter complex"/>
    <property type="evidence" value="ECO:0007669"/>
    <property type="project" value="InterPro"/>
</dbReference>
<dbReference type="EMBL" id="LGSZ01000015">
    <property type="protein sequence ID" value="KPH82664.1"/>
    <property type="molecule type" value="Genomic_DNA"/>
</dbReference>
<evidence type="ECO:0000256" key="2">
    <source>
        <dbReference type="PIRSR" id="PIRSR039026-1"/>
    </source>
</evidence>
<protein>
    <submittedName>
        <fullName evidence="5">ABC transporter substrate-binding protein</fullName>
    </submittedName>
</protein>
<evidence type="ECO:0000313" key="5">
    <source>
        <dbReference type="EMBL" id="KPH82664.1"/>
    </source>
</evidence>
<evidence type="ECO:0000313" key="6">
    <source>
        <dbReference type="Proteomes" id="UP000037822"/>
    </source>
</evidence>
<keyword evidence="1 4" id="KW-0732">Signal</keyword>
<dbReference type="PATRIC" id="fig|1526658.3.peg.3445"/>
<dbReference type="RefSeq" id="WP_054207448.1">
    <property type="nucleotide sequence ID" value="NZ_LGSZ01000015.1"/>
</dbReference>
<keyword evidence="6" id="KW-1185">Reference proteome</keyword>
<dbReference type="PANTHER" id="PTHR33376:SF5">
    <property type="entry name" value="EXTRACYTOPLASMIC SOLUTE RECEPTOR PROTEIN"/>
    <property type="match status" value="1"/>
</dbReference>
<gene>
    <name evidence="5" type="ORF">AE618_02325</name>
</gene>
<proteinExistence type="predicted"/>
<dbReference type="PIRSF" id="PIRSF039026">
    <property type="entry name" value="SiaP"/>
    <property type="match status" value="1"/>
</dbReference>
<dbReference type="AlphaFoldDB" id="A0A0N0MCW7"/>
<feature type="binding site" evidence="2">
    <location>
        <position position="180"/>
    </location>
    <ligand>
        <name>substrate</name>
    </ligand>
</feature>
<dbReference type="GO" id="GO:0055085">
    <property type="term" value="P:transmembrane transport"/>
    <property type="evidence" value="ECO:0007669"/>
    <property type="project" value="InterPro"/>
</dbReference>
<dbReference type="InterPro" id="IPR018389">
    <property type="entry name" value="DctP_fam"/>
</dbReference>
<dbReference type="InterPro" id="IPR026289">
    <property type="entry name" value="SBP_TakP-like"/>
</dbReference>
<dbReference type="NCBIfam" id="NF037995">
    <property type="entry name" value="TRAP_S1"/>
    <property type="match status" value="1"/>
</dbReference>
<feature type="signal peptide" evidence="4">
    <location>
        <begin position="1"/>
        <end position="28"/>
    </location>
</feature>
<evidence type="ECO:0000256" key="1">
    <source>
        <dbReference type="ARBA" id="ARBA00022729"/>
    </source>
</evidence>
<evidence type="ECO:0000256" key="4">
    <source>
        <dbReference type="SAM" id="SignalP"/>
    </source>
</evidence>
<dbReference type="PROSITE" id="PS51318">
    <property type="entry name" value="TAT"/>
    <property type="match status" value="1"/>
</dbReference>
<evidence type="ECO:0000256" key="3">
    <source>
        <dbReference type="PIRSR" id="PIRSR039026-2"/>
    </source>
</evidence>
<comment type="caution">
    <text evidence="5">The sequence shown here is derived from an EMBL/GenBank/DDBJ whole genome shotgun (WGS) entry which is preliminary data.</text>
</comment>
<dbReference type="PANTHER" id="PTHR33376">
    <property type="match status" value="1"/>
</dbReference>
<feature type="binding site" evidence="3">
    <location>
        <position position="218"/>
    </location>
    <ligand>
        <name>Na(+)</name>
        <dbReference type="ChEBI" id="CHEBI:29101"/>
    </ligand>
</feature>
<feature type="binding site" evidence="3">
    <location>
        <position position="217"/>
    </location>
    <ligand>
        <name>substrate</name>
    </ligand>
</feature>
<reference evidence="5 6" key="1">
    <citation type="submission" date="2015-07" db="EMBL/GenBank/DDBJ databases">
        <title>Whole genome sequencing of Bosea vaviloviae isolated from cave pool.</title>
        <authorList>
            <person name="Tan N.E.H."/>
            <person name="Lee Y.P."/>
            <person name="Gan H.M."/>
            <person name="Barton H."/>
            <person name="Savka M.A."/>
        </authorList>
    </citation>
    <scope>NUCLEOTIDE SEQUENCE [LARGE SCALE GENOMIC DNA]</scope>
    <source>
        <strain evidence="5 6">SD260</strain>
    </source>
</reference>